<keyword evidence="4" id="KW-1185">Reference proteome</keyword>
<gene>
    <name evidence="3" type="ORF">GCM10007916_33910</name>
</gene>
<evidence type="ECO:0000256" key="1">
    <source>
        <dbReference type="ARBA" id="ARBA00022729"/>
    </source>
</evidence>
<dbReference type="InterPro" id="IPR000914">
    <property type="entry name" value="SBP_5_dom"/>
</dbReference>
<accession>A0ABQ6E4L2</accession>
<feature type="domain" description="Solute-binding protein family 5" evidence="2">
    <location>
        <begin position="3"/>
        <end position="193"/>
    </location>
</feature>
<dbReference type="Gene3D" id="3.10.105.10">
    <property type="entry name" value="Dipeptide-binding Protein, Domain 3"/>
    <property type="match status" value="1"/>
</dbReference>
<evidence type="ECO:0000259" key="2">
    <source>
        <dbReference type="Pfam" id="PF00496"/>
    </source>
</evidence>
<evidence type="ECO:0000313" key="3">
    <source>
        <dbReference type="EMBL" id="GLS92321.1"/>
    </source>
</evidence>
<comment type="caution">
    <text evidence="3">The sequence shown here is derived from an EMBL/GenBank/DDBJ whole genome shotgun (WGS) entry which is preliminary data.</text>
</comment>
<dbReference type="Pfam" id="PF00496">
    <property type="entry name" value="SBP_bac_5"/>
    <property type="match status" value="1"/>
</dbReference>
<sequence length="288" mass="33399">MQGFWFNLRKDKFKDKHVREAISLLFDFEWANKTLFYGAYTRINSFYSGSELATGRVITQAEKALLLPYQSQLSASVFEPVSFPVTNADGDVRDQMRQAVKLFEQAGYQLKDSKMQDKNGEQFEFEFLLYSKDFERVVHPFRQNLKRIGIKTSIRLVDVSQFVNRLNNFDFDLVSLRKGQSISPGNEQLSFWGCDSAMEPGTSNWSGICSPVLDQLVQQLITSHSREQLVNTTKAIDRVLLNEFMVIPQWYLPAYRIAYWDKYSRPEISPVYELGLSTWWSTEAEQAL</sequence>
<dbReference type="InterPro" id="IPR039424">
    <property type="entry name" value="SBP_5"/>
</dbReference>
<dbReference type="SUPFAM" id="SSF53850">
    <property type="entry name" value="Periplasmic binding protein-like II"/>
    <property type="match status" value="1"/>
</dbReference>
<proteinExistence type="predicted"/>
<dbReference type="PANTHER" id="PTHR30290:SF64">
    <property type="entry name" value="ABC TRANSPORTER PERIPLASMIC BINDING PROTEIN"/>
    <property type="match status" value="1"/>
</dbReference>
<reference evidence="4" key="1">
    <citation type="journal article" date="2019" name="Int. J. Syst. Evol. Microbiol.">
        <title>The Global Catalogue of Microorganisms (GCM) 10K type strain sequencing project: providing services to taxonomists for standard genome sequencing and annotation.</title>
        <authorList>
            <consortium name="The Broad Institute Genomics Platform"/>
            <consortium name="The Broad Institute Genome Sequencing Center for Infectious Disease"/>
            <person name="Wu L."/>
            <person name="Ma J."/>
        </authorList>
    </citation>
    <scope>NUCLEOTIDE SEQUENCE [LARGE SCALE GENOMIC DNA]</scope>
    <source>
        <strain evidence="4">NBRC 103166</strain>
    </source>
</reference>
<dbReference type="Proteomes" id="UP001157353">
    <property type="component" value="Unassembled WGS sequence"/>
</dbReference>
<dbReference type="EMBL" id="BSPQ01000019">
    <property type="protein sequence ID" value="GLS92321.1"/>
    <property type="molecule type" value="Genomic_DNA"/>
</dbReference>
<evidence type="ECO:0000313" key="4">
    <source>
        <dbReference type="Proteomes" id="UP001157353"/>
    </source>
</evidence>
<keyword evidence="1" id="KW-0732">Signal</keyword>
<name>A0ABQ6E4L2_9GAMM</name>
<organism evidence="3 4">
    <name type="scientific">Psychromonas marina</name>
    <dbReference type="NCBI Taxonomy" id="88364"/>
    <lineage>
        <taxon>Bacteria</taxon>
        <taxon>Pseudomonadati</taxon>
        <taxon>Pseudomonadota</taxon>
        <taxon>Gammaproteobacteria</taxon>
        <taxon>Alteromonadales</taxon>
        <taxon>Psychromonadaceae</taxon>
        <taxon>Psychromonas</taxon>
    </lineage>
</organism>
<dbReference type="PANTHER" id="PTHR30290">
    <property type="entry name" value="PERIPLASMIC BINDING COMPONENT OF ABC TRANSPORTER"/>
    <property type="match status" value="1"/>
</dbReference>
<protein>
    <recommendedName>
        <fullName evidence="2">Solute-binding protein family 5 domain-containing protein</fullName>
    </recommendedName>
</protein>